<comment type="similarity">
    <text evidence="2">Belongs to the cystatin family.</text>
</comment>
<dbReference type="Proteomes" id="UP000078348">
    <property type="component" value="Unassembled WGS sequence"/>
</dbReference>
<keyword evidence="4" id="KW-0646">Protease inhibitor</keyword>
<gene>
    <name evidence="7" type="ORF">AV274_4231</name>
</gene>
<dbReference type="Gene3D" id="3.10.450.10">
    <property type="match status" value="1"/>
</dbReference>
<keyword evidence="3" id="KW-0963">Cytoplasm</keyword>
<organism evidence="7 8">
    <name type="scientific">Blastocystis sp. subtype 1 (strain ATCC 50177 / NandII)</name>
    <dbReference type="NCBI Taxonomy" id="478820"/>
    <lineage>
        <taxon>Eukaryota</taxon>
        <taxon>Sar</taxon>
        <taxon>Stramenopiles</taxon>
        <taxon>Bigyra</taxon>
        <taxon>Opalozoa</taxon>
        <taxon>Opalinata</taxon>
        <taxon>Blastocystidae</taxon>
        <taxon>Blastocystis</taxon>
    </lineage>
</organism>
<dbReference type="InterPro" id="IPR046350">
    <property type="entry name" value="Cystatin_sf"/>
</dbReference>
<comment type="subcellular location">
    <subcellularLocation>
        <location evidence="1">Cytoplasm</location>
    </subcellularLocation>
</comment>
<evidence type="ECO:0000313" key="7">
    <source>
        <dbReference type="EMBL" id="OAO14053.1"/>
    </source>
</evidence>
<reference evidence="7 8" key="1">
    <citation type="submission" date="2016-05" db="EMBL/GenBank/DDBJ databases">
        <title>Nuclear genome of Blastocystis sp. subtype 1 NandII.</title>
        <authorList>
            <person name="Gentekaki E."/>
            <person name="Curtis B."/>
            <person name="Stairs C."/>
            <person name="Eme L."/>
            <person name="Herman E."/>
            <person name="Klimes V."/>
            <person name="Arias M.C."/>
            <person name="Elias M."/>
            <person name="Hilliou F."/>
            <person name="Klute M."/>
            <person name="Malik S.-B."/>
            <person name="Pightling A."/>
            <person name="Rachubinski R."/>
            <person name="Salas D."/>
            <person name="Schlacht A."/>
            <person name="Suga H."/>
            <person name="Archibald J."/>
            <person name="Ball S.G."/>
            <person name="Clark G."/>
            <person name="Dacks J."/>
            <person name="Van Der Giezen M."/>
            <person name="Tsaousis A."/>
            <person name="Roger A."/>
        </authorList>
    </citation>
    <scope>NUCLEOTIDE SEQUENCE [LARGE SCALE GENOMIC DNA]</scope>
    <source>
        <strain evidence="8">ATCC 50177 / NandII</strain>
    </source>
</reference>
<dbReference type="PROSITE" id="PS00287">
    <property type="entry name" value="CYSTATIN"/>
    <property type="match status" value="1"/>
</dbReference>
<dbReference type="SUPFAM" id="SSF54403">
    <property type="entry name" value="Cystatin/monellin"/>
    <property type="match status" value="1"/>
</dbReference>
<dbReference type="SMART" id="SM00043">
    <property type="entry name" value="CY"/>
    <property type="match status" value="1"/>
</dbReference>
<dbReference type="PRINTS" id="PR00295">
    <property type="entry name" value="STEFINA"/>
</dbReference>
<dbReference type="GO" id="GO:0005829">
    <property type="term" value="C:cytosol"/>
    <property type="evidence" value="ECO:0007669"/>
    <property type="project" value="TreeGrafter"/>
</dbReference>
<dbReference type="PANTHER" id="PTHR11414:SF21">
    <property type="entry name" value="CYSTATIN 14A, TANDEM DUPLICATE 1-RELATED"/>
    <property type="match status" value="1"/>
</dbReference>
<dbReference type="PANTHER" id="PTHR11414">
    <property type="entry name" value="CYSTATIN FAMILY MEMBER"/>
    <property type="match status" value="1"/>
</dbReference>
<sequence>MLCGGTTEAVVDERVKEVAMKMKGEVEKQANESFSTFEPVEAMTQVVAGTNYFIKVDVGNGKAVFMRVWDHFGDLSLTSIQTGKTLGDKLEYF</sequence>
<dbReference type="InterPro" id="IPR001713">
    <property type="entry name" value="Prot_inh_stefin"/>
</dbReference>
<evidence type="ECO:0000256" key="1">
    <source>
        <dbReference type="ARBA" id="ARBA00004496"/>
    </source>
</evidence>
<dbReference type="GO" id="GO:0004869">
    <property type="term" value="F:cysteine-type endopeptidase inhibitor activity"/>
    <property type="evidence" value="ECO:0007669"/>
    <property type="project" value="UniProtKB-KW"/>
</dbReference>
<dbReference type="CDD" id="cd00042">
    <property type="entry name" value="CY"/>
    <property type="match status" value="1"/>
</dbReference>
<evidence type="ECO:0000259" key="6">
    <source>
        <dbReference type="SMART" id="SM00043"/>
    </source>
</evidence>
<dbReference type="Pfam" id="PF00031">
    <property type="entry name" value="Cystatin"/>
    <property type="match status" value="1"/>
</dbReference>
<dbReference type="InterPro" id="IPR000010">
    <property type="entry name" value="Cystatin_dom"/>
</dbReference>
<evidence type="ECO:0000256" key="2">
    <source>
        <dbReference type="ARBA" id="ARBA00009403"/>
    </source>
</evidence>
<accession>A0A196SAK3</accession>
<dbReference type="OrthoDB" id="2429551at2759"/>
<dbReference type="InterPro" id="IPR018073">
    <property type="entry name" value="Prot_inh_cystat_CS"/>
</dbReference>
<protein>
    <submittedName>
        <fullName evidence="7">Cystatin-B</fullName>
    </submittedName>
</protein>
<evidence type="ECO:0000256" key="3">
    <source>
        <dbReference type="ARBA" id="ARBA00022490"/>
    </source>
</evidence>
<comment type="caution">
    <text evidence="7">The sequence shown here is derived from an EMBL/GenBank/DDBJ whole genome shotgun (WGS) entry which is preliminary data.</text>
</comment>
<proteinExistence type="inferred from homology"/>
<name>A0A196SAK3_BLAHN</name>
<evidence type="ECO:0000256" key="4">
    <source>
        <dbReference type="ARBA" id="ARBA00022690"/>
    </source>
</evidence>
<dbReference type="AlphaFoldDB" id="A0A196SAK3"/>
<keyword evidence="5" id="KW-0789">Thiol protease inhibitor</keyword>
<dbReference type="EMBL" id="LXWW01000289">
    <property type="protein sequence ID" value="OAO14053.1"/>
    <property type="molecule type" value="Genomic_DNA"/>
</dbReference>
<keyword evidence="8" id="KW-1185">Reference proteome</keyword>
<feature type="domain" description="Cystatin" evidence="6">
    <location>
        <begin position="1"/>
        <end position="80"/>
    </location>
</feature>
<dbReference type="FunFam" id="3.10.450.10:FF:000001">
    <property type="entry name" value="Cystatin-A"/>
    <property type="match status" value="1"/>
</dbReference>
<evidence type="ECO:0000256" key="5">
    <source>
        <dbReference type="ARBA" id="ARBA00022704"/>
    </source>
</evidence>
<evidence type="ECO:0000313" key="8">
    <source>
        <dbReference type="Proteomes" id="UP000078348"/>
    </source>
</evidence>